<feature type="transmembrane region" description="Helical" evidence="1">
    <location>
        <begin position="20"/>
        <end position="39"/>
    </location>
</feature>
<evidence type="ECO:0000256" key="1">
    <source>
        <dbReference type="SAM" id="Phobius"/>
    </source>
</evidence>
<dbReference type="OrthoDB" id="2332199at2759"/>
<keyword evidence="1" id="KW-0472">Membrane</keyword>
<reference evidence="2" key="1">
    <citation type="submission" date="2019-10" db="EMBL/GenBank/DDBJ databases">
        <title>Conservation and host-specific expression of non-tandemly repeated heterogenous ribosome RNA gene in arbuscular mycorrhizal fungi.</title>
        <authorList>
            <person name="Maeda T."/>
            <person name="Kobayashi Y."/>
            <person name="Nakagawa T."/>
            <person name="Ezawa T."/>
            <person name="Yamaguchi K."/>
            <person name="Bino T."/>
            <person name="Nishimoto Y."/>
            <person name="Shigenobu S."/>
            <person name="Kawaguchi M."/>
        </authorList>
    </citation>
    <scope>NUCLEOTIDE SEQUENCE</scope>
    <source>
        <strain evidence="2">HR1</strain>
    </source>
</reference>
<organism evidence="2 3">
    <name type="scientific">Rhizophagus clarus</name>
    <dbReference type="NCBI Taxonomy" id="94130"/>
    <lineage>
        <taxon>Eukaryota</taxon>
        <taxon>Fungi</taxon>
        <taxon>Fungi incertae sedis</taxon>
        <taxon>Mucoromycota</taxon>
        <taxon>Glomeromycotina</taxon>
        <taxon>Glomeromycetes</taxon>
        <taxon>Glomerales</taxon>
        <taxon>Glomeraceae</taxon>
        <taxon>Rhizophagus</taxon>
    </lineage>
</organism>
<feature type="transmembrane region" description="Helical" evidence="1">
    <location>
        <begin position="177"/>
        <end position="196"/>
    </location>
</feature>
<dbReference type="AlphaFoldDB" id="A0A8H3QEZ2"/>
<dbReference type="EMBL" id="BLAL01000037">
    <property type="protein sequence ID" value="GES78335.1"/>
    <property type="molecule type" value="Genomic_DNA"/>
</dbReference>
<feature type="transmembrane region" description="Helical" evidence="1">
    <location>
        <begin position="150"/>
        <end position="171"/>
    </location>
</feature>
<feature type="transmembrane region" description="Helical" evidence="1">
    <location>
        <begin position="59"/>
        <end position="82"/>
    </location>
</feature>
<feature type="transmembrane region" description="Helical" evidence="1">
    <location>
        <begin position="102"/>
        <end position="129"/>
    </location>
</feature>
<evidence type="ECO:0000313" key="2">
    <source>
        <dbReference type="EMBL" id="GES78335.1"/>
    </source>
</evidence>
<accession>A0A8H3QEZ2</accession>
<evidence type="ECO:0000313" key="3">
    <source>
        <dbReference type="Proteomes" id="UP000615446"/>
    </source>
</evidence>
<name>A0A8H3QEZ2_9GLOM</name>
<proteinExistence type="predicted"/>
<protein>
    <submittedName>
        <fullName evidence="2">Uncharacterized protein</fullName>
    </submittedName>
</protein>
<gene>
    <name evidence="2" type="ORF">RCL2_000564100</name>
</gene>
<dbReference type="Proteomes" id="UP000615446">
    <property type="component" value="Unassembled WGS sequence"/>
</dbReference>
<sequence length="216" mass="25120">MSQPLYYDACEASTSLKTLRIVNILSFIASFVGSTYVYILDPRAREIFHEYNNIFSPSLVLLAILWPIIYLLRFGFVFYIQFSKVSIIQEVVTESIGWLFTLANFFMLGWLWFLLKLNFIILQMNSLLYKPRKYIFSPMSHLHYTQHFHGILCVLILGIIGLAWTVTGLFSNCQRDGLFGLTMAACLIDVAVREYIMFSKCPLIYAPREQRRPLIQ</sequence>
<keyword evidence="1" id="KW-1133">Transmembrane helix</keyword>
<comment type="caution">
    <text evidence="2">The sequence shown here is derived from an EMBL/GenBank/DDBJ whole genome shotgun (WGS) entry which is preliminary data.</text>
</comment>
<keyword evidence="1" id="KW-0812">Transmembrane</keyword>